<dbReference type="OMA" id="FFVCTDE"/>
<evidence type="ECO:0000313" key="1">
    <source>
        <dbReference type="EMBL" id="KDO34654.1"/>
    </source>
</evidence>
<keyword evidence="2" id="KW-1185">Reference proteome</keyword>
<dbReference type="VEuPathDB" id="FungiDB:SPRG_00717"/>
<dbReference type="Proteomes" id="UP000030745">
    <property type="component" value="Unassembled WGS sequence"/>
</dbReference>
<gene>
    <name evidence="1" type="ORF">SPRG_00717</name>
</gene>
<accession>A0A067CVC5</accession>
<name>A0A067CVC5_SAPPC</name>
<dbReference type="RefSeq" id="XP_012194328.1">
    <property type="nucleotide sequence ID" value="XM_012338938.1"/>
</dbReference>
<dbReference type="EMBL" id="KK583190">
    <property type="protein sequence ID" value="KDO34654.1"/>
    <property type="molecule type" value="Genomic_DNA"/>
</dbReference>
<proteinExistence type="predicted"/>
<dbReference type="GeneID" id="24123349"/>
<organism evidence="1 2">
    <name type="scientific">Saprolegnia parasitica (strain CBS 223.65)</name>
    <dbReference type="NCBI Taxonomy" id="695850"/>
    <lineage>
        <taxon>Eukaryota</taxon>
        <taxon>Sar</taxon>
        <taxon>Stramenopiles</taxon>
        <taxon>Oomycota</taxon>
        <taxon>Saprolegniomycetes</taxon>
        <taxon>Saprolegniales</taxon>
        <taxon>Saprolegniaceae</taxon>
        <taxon>Saprolegnia</taxon>
    </lineage>
</organism>
<dbReference type="KEGG" id="spar:SPRG_00717"/>
<sequence length="218" mass="24917">MEVALANEIEKHEAIVQVMKDKEVTQKQETDHLIEVLNAKLCDYQVRMEACCTLDTANATLRSRVDELTHVEEIHAMRLDMFNHKMALEQTFRKSLQELDAQYLKKAYNAMAEESKNALVANAKLKDELQMQSIGVENLMLRFKAQADQFHKMKVENEILEKGSSLRLKEISSLKTAQLAADKKAAKALLELTEKTHETTNQFTMTIEVRTSLSRSCD</sequence>
<reference evidence="1 2" key="1">
    <citation type="journal article" date="2013" name="PLoS Genet.">
        <title>Distinctive expansion of potential virulence genes in the genome of the oomycete fish pathogen Saprolegnia parasitica.</title>
        <authorList>
            <person name="Jiang R.H."/>
            <person name="de Bruijn I."/>
            <person name="Haas B.J."/>
            <person name="Belmonte R."/>
            <person name="Lobach L."/>
            <person name="Christie J."/>
            <person name="van den Ackerveken G."/>
            <person name="Bottin A."/>
            <person name="Bulone V."/>
            <person name="Diaz-Moreno S.M."/>
            <person name="Dumas B."/>
            <person name="Fan L."/>
            <person name="Gaulin E."/>
            <person name="Govers F."/>
            <person name="Grenville-Briggs L.J."/>
            <person name="Horner N.R."/>
            <person name="Levin J.Z."/>
            <person name="Mammella M."/>
            <person name="Meijer H.J."/>
            <person name="Morris P."/>
            <person name="Nusbaum C."/>
            <person name="Oome S."/>
            <person name="Phillips A.J."/>
            <person name="van Rooyen D."/>
            <person name="Rzeszutek E."/>
            <person name="Saraiva M."/>
            <person name="Secombes C.J."/>
            <person name="Seidl M.F."/>
            <person name="Snel B."/>
            <person name="Stassen J.H."/>
            <person name="Sykes S."/>
            <person name="Tripathy S."/>
            <person name="van den Berg H."/>
            <person name="Vega-Arreguin J.C."/>
            <person name="Wawra S."/>
            <person name="Young S.K."/>
            <person name="Zeng Q."/>
            <person name="Dieguez-Uribeondo J."/>
            <person name="Russ C."/>
            <person name="Tyler B.M."/>
            <person name="van West P."/>
        </authorList>
    </citation>
    <scope>NUCLEOTIDE SEQUENCE [LARGE SCALE GENOMIC DNA]</scope>
    <source>
        <strain evidence="1 2">CBS 223.65</strain>
    </source>
</reference>
<dbReference type="OrthoDB" id="77857at2759"/>
<protein>
    <submittedName>
        <fullName evidence="1">Uncharacterized protein</fullName>
    </submittedName>
</protein>
<dbReference type="AlphaFoldDB" id="A0A067CVC5"/>
<evidence type="ECO:0000313" key="2">
    <source>
        <dbReference type="Proteomes" id="UP000030745"/>
    </source>
</evidence>